<dbReference type="Gene3D" id="3.40.50.2300">
    <property type="match status" value="1"/>
</dbReference>
<keyword evidence="5" id="KW-1185">Reference proteome</keyword>
<dbReference type="SMART" id="SM01012">
    <property type="entry name" value="ANTAR"/>
    <property type="match status" value="1"/>
</dbReference>
<dbReference type="AlphaFoldDB" id="A0A840I9M0"/>
<evidence type="ECO:0000313" key="5">
    <source>
        <dbReference type="Proteomes" id="UP000585272"/>
    </source>
</evidence>
<dbReference type="InterPro" id="IPR008327">
    <property type="entry name" value="Sig_transdc_resp-reg_antiterm"/>
</dbReference>
<dbReference type="PROSITE" id="PS50921">
    <property type="entry name" value="ANTAR"/>
    <property type="match status" value="1"/>
</dbReference>
<dbReference type="RefSeq" id="WP_183339814.1">
    <property type="nucleotide sequence ID" value="NZ_JACHNU010000001.1"/>
</dbReference>
<dbReference type="Proteomes" id="UP000585272">
    <property type="component" value="Unassembled WGS sequence"/>
</dbReference>
<dbReference type="InterPro" id="IPR005561">
    <property type="entry name" value="ANTAR"/>
</dbReference>
<comment type="caution">
    <text evidence="1">Lacks conserved residue(s) required for the propagation of feature annotation.</text>
</comment>
<protein>
    <submittedName>
        <fullName evidence="4">Response regulator NasT</fullName>
    </submittedName>
</protein>
<dbReference type="InterPro" id="IPR011006">
    <property type="entry name" value="CheY-like_superfamily"/>
</dbReference>
<dbReference type="SUPFAM" id="SSF52172">
    <property type="entry name" value="CheY-like"/>
    <property type="match status" value="1"/>
</dbReference>
<dbReference type="InterPro" id="IPR001789">
    <property type="entry name" value="Sig_transdc_resp-reg_receiver"/>
</dbReference>
<organism evidence="4 5">
    <name type="scientific">Conexibacter arvalis</name>
    <dbReference type="NCBI Taxonomy" id="912552"/>
    <lineage>
        <taxon>Bacteria</taxon>
        <taxon>Bacillati</taxon>
        <taxon>Actinomycetota</taxon>
        <taxon>Thermoleophilia</taxon>
        <taxon>Solirubrobacterales</taxon>
        <taxon>Conexibacteraceae</taxon>
        <taxon>Conexibacter</taxon>
    </lineage>
</organism>
<accession>A0A840I9M0</accession>
<dbReference type="PROSITE" id="PS50110">
    <property type="entry name" value="RESPONSE_REGULATORY"/>
    <property type="match status" value="1"/>
</dbReference>
<dbReference type="GO" id="GO:0003723">
    <property type="term" value="F:RNA binding"/>
    <property type="evidence" value="ECO:0007669"/>
    <property type="project" value="InterPro"/>
</dbReference>
<evidence type="ECO:0000256" key="1">
    <source>
        <dbReference type="PROSITE-ProRule" id="PRU00169"/>
    </source>
</evidence>
<sequence>MSGRTLRILVADEDLAALERLSLTLRQLGHRVAAYAIEVGEVARKLVGEDPDLAMVVLHADDDHALALIEEIAAYAAGPVVVLTLREDPEFVARAAERGIDAYARPETPDAVQSAIELALRRRSELERLTTKVDQLEGALERRAVIERAKGILMERHGIDQLTAFERLRTHARAGRRRVVDVAREVADGVLELP</sequence>
<dbReference type="InterPro" id="IPR036388">
    <property type="entry name" value="WH-like_DNA-bd_sf"/>
</dbReference>
<evidence type="ECO:0000259" key="3">
    <source>
        <dbReference type="PROSITE" id="PS50921"/>
    </source>
</evidence>
<gene>
    <name evidence="4" type="ORF">BDZ31_001129</name>
</gene>
<dbReference type="EMBL" id="JACHNU010000001">
    <property type="protein sequence ID" value="MBB4661556.1"/>
    <property type="molecule type" value="Genomic_DNA"/>
</dbReference>
<name>A0A840I9M0_9ACTN</name>
<reference evidence="4 5" key="1">
    <citation type="submission" date="2020-08" db="EMBL/GenBank/DDBJ databases">
        <title>Genomic Encyclopedia of Archaeal and Bacterial Type Strains, Phase II (KMG-II): from individual species to whole genera.</title>
        <authorList>
            <person name="Goeker M."/>
        </authorList>
    </citation>
    <scope>NUCLEOTIDE SEQUENCE [LARGE SCALE GENOMIC DNA]</scope>
    <source>
        <strain evidence="4 5">DSM 23288</strain>
    </source>
</reference>
<proteinExistence type="predicted"/>
<dbReference type="Gene3D" id="1.10.10.10">
    <property type="entry name" value="Winged helix-like DNA-binding domain superfamily/Winged helix DNA-binding domain"/>
    <property type="match status" value="1"/>
</dbReference>
<feature type="domain" description="ANTAR" evidence="3">
    <location>
        <begin position="126"/>
        <end position="187"/>
    </location>
</feature>
<dbReference type="PIRSF" id="PIRSF036382">
    <property type="entry name" value="RR_antiterm"/>
    <property type="match status" value="1"/>
</dbReference>
<comment type="caution">
    <text evidence="4">The sequence shown here is derived from an EMBL/GenBank/DDBJ whole genome shotgun (WGS) entry which is preliminary data.</text>
</comment>
<dbReference type="SMART" id="SM00448">
    <property type="entry name" value="REC"/>
    <property type="match status" value="1"/>
</dbReference>
<evidence type="ECO:0000313" key="4">
    <source>
        <dbReference type="EMBL" id="MBB4661556.1"/>
    </source>
</evidence>
<dbReference type="GO" id="GO:0000160">
    <property type="term" value="P:phosphorelay signal transduction system"/>
    <property type="evidence" value="ECO:0007669"/>
    <property type="project" value="InterPro"/>
</dbReference>
<evidence type="ECO:0000259" key="2">
    <source>
        <dbReference type="PROSITE" id="PS50110"/>
    </source>
</evidence>
<feature type="domain" description="Response regulatory" evidence="2">
    <location>
        <begin position="7"/>
        <end position="120"/>
    </location>
</feature>
<dbReference type="Pfam" id="PF03861">
    <property type="entry name" value="ANTAR"/>
    <property type="match status" value="1"/>
</dbReference>